<comment type="subcellular location">
    <subcellularLocation>
        <location evidence="1 14">Cell outer membrane</location>
        <topology evidence="1 14">Multi-pass membrane protein</topology>
    </subcellularLocation>
</comment>
<proteinExistence type="inferred from homology"/>
<feature type="chain" id="PRO_5014427522" description="TonB-dependent receptor" evidence="16">
    <location>
        <begin position="25"/>
        <end position="652"/>
    </location>
</feature>
<evidence type="ECO:0000256" key="4">
    <source>
        <dbReference type="ARBA" id="ARBA00022452"/>
    </source>
</evidence>
<evidence type="ECO:0000259" key="18">
    <source>
        <dbReference type="Pfam" id="PF07715"/>
    </source>
</evidence>
<evidence type="ECO:0000256" key="16">
    <source>
        <dbReference type="SAM" id="SignalP"/>
    </source>
</evidence>
<keyword evidence="11 14" id="KW-0472">Membrane</keyword>
<dbReference type="AlphaFoldDB" id="A0A2I6S8U0"/>
<keyword evidence="20" id="KW-1185">Reference proteome</keyword>
<keyword evidence="3 14" id="KW-0813">Transport</keyword>
<evidence type="ECO:0000256" key="12">
    <source>
        <dbReference type="ARBA" id="ARBA00023170"/>
    </source>
</evidence>
<dbReference type="Pfam" id="PF00593">
    <property type="entry name" value="TonB_dep_Rec_b-barrel"/>
    <property type="match status" value="1"/>
</dbReference>
<reference evidence="19 20" key="1">
    <citation type="submission" date="2018-01" db="EMBL/GenBank/DDBJ databases">
        <authorList>
            <person name="Fu G.-Y."/>
        </authorList>
    </citation>
    <scope>NUCLEOTIDE SEQUENCE [LARGE SCALE GENOMIC DNA]</scope>
    <source>
        <strain evidence="19 20">SY39</strain>
    </source>
</reference>
<comment type="similarity">
    <text evidence="2 14 15">Belongs to the TonB-dependent receptor family.</text>
</comment>
<keyword evidence="9" id="KW-0406">Ion transport</keyword>
<evidence type="ECO:0000256" key="8">
    <source>
        <dbReference type="ARBA" id="ARBA00023004"/>
    </source>
</evidence>
<dbReference type="PANTHER" id="PTHR32552">
    <property type="entry name" value="FERRICHROME IRON RECEPTOR-RELATED"/>
    <property type="match status" value="1"/>
</dbReference>
<organism evidence="19 20">
    <name type="scientific">Pseudazoarcus pumilus</name>
    <dbReference type="NCBI Taxonomy" id="2067960"/>
    <lineage>
        <taxon>Bacteria</taxon>
        <taxon>Pseudomonadati</taxon>
        <taxon>Pseudomonadota</taxon>
        <taxon>Betaproteobacteria</taxon>
        <taxon>Rhodocyclales</taxon>
        <taxon>Zoogloeaceae</taxon>
        <taxon>Pseudazoarcus</taxon>
    </lineage>
</organism>
<evidence type="ECO:0000256" key="9">
    <source>
        <dbReference type="ARBA" id="ARBA00023065"/>
    </source>
</evidence>
<dbReference type="Gene3D" id="2.40.170.20">
    <property type="entry name" value="TonB-dependent receptor, beta-barrel domain"/>
    <property type="match status" value="1"/>
</dbReference>
<dbReference type="Gene3D" id="2.170.130.10">
    <property type="entry name" value="TonB-dependent receptor, plug domain"/>
    <property type="match status" value="1"/>
</dbReference>
<dbReference type="InterPro" id="IPR036942">
    <property type="entry name" value="Beta-barrel_TonB_sf"/>
</dbReference>
<gene>
    <name evidence="19" type="ORF">C0099_12500</name>
</gene>
<accession>A0A2I6S8U0</accession>
<dbReference type="GO" id="GO:0009279">
    <property type="term" value="C:cell outer membrane"/>
    <property type="evidence" value="ECO:0007669"/>
    <property type="project" value="UniProtKB-SubCell"/>
</dbReference>
<evidence type="ECO:0000256" key="1">
    <source>
        <dbReference type="ARBA" id="ARBA00004571"/>
    </source>
</evidence>
<evidence type="ECO:0000313" key="19">
    <source>
        <dbReference type="EMBL" id="AUN95675.1"/>
    </source>
</evidence>
<evidence type="ECO:0000256" key="15">
    <source>
        <dbReference type="RuleBase" id="RU003357"/>
    </source>
</evidence>
<keyword evidence="8" id="KW-0408">Iron</keyword>
<evidence type="ECO:0000256" key="14">
    <source>
        <dbReference type="PROSITE-ProRule" id="PRU01360"/>
    </source>
</evidence>
<feature type="domain" description="TonB-dependent receptor plug" evidence="18">
    <location>
        <begin position="49"/>
        <end position="157"/>
    </location>
</feature>
<keyword evidence="12" id="KW-0675">Receptor</keyword>
<name>A0A2I6S8U0_9RHOO</name>
<dbReference type="EMBL" id="CP025682">
    <property type="protein sequence ID" value="AUN95675.1"/>
    <property type="molecule type" value="Genomic_DNA"/>
</dbReference>
<keyword evidence="6 14" id="KW-0812">Transmembrane</keyword>
<evidence type="ECO:0000256" key="10">
    <source>
        <dbReference type="ARBA" id="ARBA00023077"/>
    </source>
</evidence>
<keyword evidence="13 14" id="KW-0998">Cell outer membrane</keyword>
<dbReference type="GO" id="GO:0015344">
    <property type="term" value="F:siderophore uptake transmembrane transporter activity"/>
    <property type="evidence" value="ECO:0007669"/>
    <property type="project" value="TreeGrafter"/>
</dbReference>
<evidence type="ECO:0000256" key="3">
    <source>
        <dbReference type="ARBA" id="ARBA00022448"/>
    </source>
</evidence>
<dbReference type="InterPro" id="IPR037066">
    <property type="entry name" value="Plug_dom_sf"/>
</dbReference>
<evidence type="ECO:0000256" key="2">
    <source>
        <dbReference type="ARBA" id="ARBA00009810"/>
    </source>
</evidence>
<dbReference type="InterPro" id="IPR000531">
    <property type="entry name" value="Beta-barrel_TonB"/>
</dbReference>
<dbReference type="InterPro" id="IPR012910">
    <property type="entry name" value="Plug_dom"/>
</dbReference>
<evidence type="ECO:0000256" key="13">
    <source>
        <dbReference type="ARBA" id="ARBA00023237"/>
    </source>
</evidence>
<evidence type="ECO:0008006" key="21">
    <source>
        <dbReference type="Google" id="ProtNLM"/>
    </source>
</evidence>
<dbReference type="KEGG" id="atw:C0099_12500"/>
<dbReference type="SUPFAM" id="SSF56935">
    <property type="entry name" value="Porins"/>
    <property type="match status" value="1"/>
</dbReference>
<sequence>MKSHPLVSAVPAALTAVLASGAAAQTLVHESIGEPVIVTATRFPEQSIDVIGRVVTISREEIAASGALSVPDVLRRVTGVQVRGLYGSVTGDTAVDMRGFGEGGAQRVLVLLNGRRLNPLDSASVDWSQVPLSRIERIEVRHGSGAVQYGDNAVGGVINIITSSDEQGGSVTAGWGSFDTRELSADYATRSGDLSVALSAEHRASRGWRDNNRQEHNALAANLAYALERGEITLEAGGARTRFGLPGALTNAQYDDDPRQAETDDSFAERDSAYVRPGVRYAFSDTLEFAAELGLGETRGRSFISNWPTFQDRETRTLSLTPRLKWRHGLGSLASTTVIGFDHYDGRLDADSAASPSAPTTNSVRIDQQSDAFYLHNHTMLTDALTVSVGVRRQNVDQSARDSGGKRRDNDHAETIWEAGASWRITQAVRVFTRFGETFRFANLDELTTFGGFVSQPVRPEVGDFVDVGAEFSGSGWRLGVTAYNLDMTDEIAYNPMTFENENLARSRHRGVQVDGSVELARAWRLGGGITWQKAEFRAGDNRGERLPLVPEWSANANLTWTGPSGWSANAAANFVGERYYAGDNANAFRRLPSYTVVDLAVSKRIDAWTLRARALNLFDRKYAPTAFNYGFGESYYPADGRTLMVDARYAF</sequence>
<dbReference type="RefSeq" id="WP_102247721.1">
    <property type="nucleotide sequence ID" value="NZ_CP025682.1"/>
</dbReference>
<dbReference type="PROSITE" id="PS52016">
    <property type="entry name" value="TONB_DEPENDENT_REC_3"/>
    <property type="match status" value="1"/>
</dbReference>
<dbReference type="InterPro" id="IPR039426">
    <property type="entry name" value="TonB-dep_rcpt-like"/>
</dbReference>
<evidence type="ECO:0000256" key="7">
    <source>
        <dbReference type="ARBA" id="ARBA00022729"/>
    </source>
</evidence>
<keyword evidence="4 14" id="KW-1134">Transmembrane beta strand</keyword>
<keyword evidence="5" id="KW-0410">Iron transport</keyword>
<dbReference type="Proteomes" id="UP000242205">
    <property type="component" value="Chromosome"/>
</dbReference>
<keyword evidence="10 15" id="KW-0798">TonB box</keyword>
<evidence type="ECO:0000259" key="17">
    <source>
        <dbReference type="Pfam" id="PF00593"/>
    </source>
</evidence>
<evidence type="ECO:0000256" key="11">
    <source>
        <dbReference type="ARBA" id="ARBA00023136"/>
    </source>
</evidence>
<dbReference type="Pfam" id="PF07715">
    <property type="entry name" value="Plug"/>
    <property type="match status" value="1"/>
</dbReference>
<dbReference type="CDD" id="cd01347">
    <property type="entry name" value="ligand_gated_channel"/>
    <property type="match status" value="1"/>
</dbReference>
<feature type="domain" description="TonB-dependent receptor-like beta-barrel" evidence="17">
    <location>
        <begin position="208"/>
        <end position="618"/>
    </location>
</feature>
<evidence type="ECO:0000256" key="5">
    <source>
        <dbReference type="ARBA" id="ARBA00022496"/>
    </source>
</evidence>
<keyword evidence="7 16" id="KW-0732">Signal</keyword>
<dbReference type="OrthoDB" id="7176844at2"/>
<feature type="signal peptide" evidence="16">
    <location>
        <begin position="1"/>
        <end position="24"/>
    </location>
</feature>
<protein>
    <recommendedName>
        <fullName evidence="21">TonB-dependent receptor</fullName>
    </recommendedName>
</protein>
<evidence type="ECO:0000256" key="6">
    <source>
        <dbReference type="ARBA" id="ARBA00022692"/>
    </source>
</evidence>
<dbReference type="PANTHER" id="PTHR32552:SF68">
    <property type="entry name" value="FERRICHROME OUTER MEMBRANE TRANSPORTER_PHAGE RECEPTOR"/>
    <property type="match status" value="1"/>
</dbReference>
<evidence type="ECO:0000313" key="20">
    <source>
        <dbReference type="Proteomes" id="UP000242205"/>
    </source>
</evidence>